<protein>
    <submittedName>
        <fullName evidence="2">Uncharacterized protein</fullName>
    </submittedName>
</protein>
<evidence type="ECO:0000313" key="2">
    <source>
        <dbReference type="EMBL" id="HFK21123.1"/>
    </source>
</evidence>
<organism evidence="2">
    <name type="scientific">Candidatus Methanomethylicus mesodigestus</name>
    <dbReference type="NCBI Taxonomy" id="1867258"/>
    <lineage>
        <taxon>Archaea</taxon>
        <taxon>Thermoproteota</taxon>
        <taxon>Methanosuratincolia</taxon>
        <taxon>Candidatus Methanomethylicales</taxon>
        <taxon>Candidatus Methanomethylicaceae</taxon>
        <taxon>Candidatus Methanomethylicus</taxon>
    </lineage>
</organism>
<accession>A0A7C3EXB0</accession>
<reference evidence="2" key="1">
    <citation type="journal article" date="2020" name="mSystems">
        <title>Genome- and Community-Level Interaction Insights into Carbon Utilization and Element Cycling Functions of Hydrothermarchaeota in Hydrothermal Sediment.</title>
        <authorList>
            <person name="Zhou Z."/>
            <person name="Liu Y."/>
            <person name="Xu W."/>
            <person name="Pan J."/>
            <person name="Luo Z.H."/>
            <person name="Li M."/>
        </authorList>
    </citation>
    <scope>NUCLEOTIDE SEQUENCE [LARGE SCALE GENOMIC DNA]</scope>
    <source>
        <strain evidence="2">SpSt-468</strain>
    </source>
</reference>
<feature type="transmembrane region" description="Helical" evidence="1">
    <location>
        <begin position="84"/>
        <end position="104"/>
    </location>
</feature>
<dbReference type="AlphaFoldDB" id="A0A7C3EXB0"/>
<name>A0A7C3EXB0_9CREN</name>
<gene>
    <name evidence="2" type="ORF">ENS19_07615</name>
</gene>
<feature type="transmembrane region" description="Helical" evidence="1">
    <location>
        <begin position="46"/>
        <end position="64"/>
    </location>
</feature>
<proteinExistence type="predicted"/>
<dbReference type="EMBL" id="DSTX01000013">
    <property type="protein sequence ID" value="HFK21123.1"/>
    <property type="molecule type" value="Genomic_DNA"/>
</dbReference>
<keyword evidence="1" id="KW-1133">Transmembrane helix</keyword>
<keyword evidence="1" id="KW-0472">Membrane</keyword>
<keyword evidence="1" id="KW-0812">Transmembrane</keyword>
<evidence type="ECO:0000256" key="1">
    <source>
        <dbReference type="SAM" id="Phobius"/>
    </source>
</evidence>
<sequence length="109" mass="12175">MGLIFGMIGLASRFITNVVLKDLSNLYIPMVEREDRYGGKEMGRTAVILAIAVIGYFLGVAGYYVFKELRPWLENIPTLLQAEWIISGLVGAIFAVLLVVIWSYTTKSE</sequence>
<comment type="caution">
    <text evidence="2">The sequence shown here is derived from an EMBL/GenBank/DDBJ whole genome shotgun (WGS) entry which is preliminary data.</text>
</comment>